<proteinExistence type="predicted"/>
<gene>
    <name evidence="2" type="ORF">NZ47_02680</name>
</gene>
<accession>A0A0B2K3X0</accession>
<reference evidence="2 3" key="1">
    <citation type="journal article" date="2013" name="PLoS ONE">
        <title>Identification and characterization of three novel lipases belonging to families II and V from Anaerovibrio lipolyticus 5ST.</title>
        <authorList>
            <person name="Prive F."/>
            <person name="Kaderbhai N.N."/>
            <person name="Girdwood S."/>
            <person name="Worgan H.J."/>
            <person name="Pinloche E."/>
            <person name="Scollan N.D."/>
            <person name="Huws S.A."/>
            <person name="Newbold C.J."/>
        </authorList>
    </citation>
    <scope>NUCLEOTIDE SEQUENCE [LARGE SCALE GENOMIC DNA]</scope>
    <source>
        <strain evidence="2 3">5S</strain>
    </source>
</reference>
<keyword evidence="1" id="KW-0472">Membrane</keyword>
<organism evidence="2 3">
    <name type="scientific">Anaerovibrio lipolyticus</name>
    <dbReference type="NCBI Taxonomy" id="82374"/>
    <lineage>
        <taxon>Bacteria</taxon>
        <taxon>Bacillati</taxon>
        <taxon>Bacillota</taxon>
        <taxon>Negativicutes</taxon>
        <taxon>Selenomonadales</taxon>
        <taxon>Selenomonadaceae</taxon>
        <taxon>Anaerovibrio</taxon>
    </lineage>
</organism>
<name>A0A0B2K3X0_9FIRM</name>
<keyword evidence="1" id="KW-1133">Transmembrane helix</keyword>
<sequence>MWHLARYGLTSHTKKPSTVTNRRGLFHLVKLRLSLISIVIISDILIMSIQAAKEGIAAHWAVVPSLFFSLFMIYYYALPTSELWYGEEGCQMPGNSFLCFDYIICII</sequence>
<evidence type="ECO:0000313" key="3">
    <source>
        <dbReference type="Proteomes" id="UP000030993"/>
    </source>
</evidence>
<feature type="transmembrane region" description="Helical" evidence="1">
    <location>
        <begin position="31"/>
        <end position="51"/>
    </location>
</feature>
<feature type="transmembrane region" description="Helical" evidence="1">
    <location>
        <begin position="57"/>
        <end position="77"/>
    </location>
</feature>
<dbReference type="AlphaFoldDB" id="A0A0B2K3X0"/>
<dbReference type="EMBL" id="JSCE01000054">
    <property type="protein sequence ID" value="KHM52762.1"/>
    <property type="molecule type" value="Genomic_DNA"/>
</dbReference>
<protein>
    <submittedName>
        <fullName evidence="2">Uncharacterized protein</fullName>
    </submittedName>
</protein>
<evidence type="ECO:0000313" key="2">
    <source>
        <dbReference type="EMBL" id="KHM52762.1"/>
    </source>
</evidence>
<comment type="caution">
    <text evidence="2">The sequence shown here is derived from an EMBL/GenBank/DDBJ whole genome shotgun (WGS) entry which is preliminary data.</text>
</comment>
<keyword evidence="3" id="KW-1185">Reference proteome</keyword>
<keyword evidence="1" id="KW-0812">Transmembrane</keyword>
<evidence type="ECO:0000256" key="1">
    <source>
        <dbReference type="SAM" id="Phobius"/>
    </source>
</evidence>
<dbReference type="Proteomes" id="UP000030993">
    <property type="component" value="Unassembled WGS sequence"/>
</dbReference>